<dbReference type="Gene3D" id="2.60.40.1170">
    <property type="entry name" value="Mu homology domain, subdomain B"/>
    <property type="match status" value="2"/>
</dbReference>
<evidence type="ECO:0000259" key="7">
    <source>
        <dbReference type="PROSITE" id="PS51072"/>
    </source>
</evidence>
<evidence type="ECO:0000313" key="8">
    <source>
        <dbReference type="Proteomes" id="UP000694845"/>
    </source>
</evidence>
<evidence type="ECO:0000256" key="4">
    <source>
        <dbReference type="ARBA" id="ARBA00022583"/>
    </source>
</evidence>
<evidence type="ECO:0000259" key="6">
    <source>
        <dbReference type="PROSITE" id="PS51070"/>
    </source>
</evidence>
<reference evidence="9" key="1">
    <citation type="submission" date="2025-08" db="UniProtKB">
        <authorList>
            <consortium name="RefSeq"/>
        </authorList>
    </citation>
    <scope>IDENTIFICATION</scope>
</reference>
<feature type="region of interest" description="Disordered" evidence="5">
    <location>
        <begin position="241"/>
        <end position="307"/>
    </location>
</feature>
<feature type="compositionally biased region" description="Low complexity" evidence="5">
    <location>
        <begin position="463"/>
        <end position="473"/>
    </location>
</feature>
<dbReference type="PANTHER" id="PTHR10529">
    <property type="entry name" value="AP COMPLEX SUBUNIT MU"/>
    <property type="match status" value="1"/>
</dbReference>
<dbReference type="GO" id="GO:0006897">
    <property type="term" value="P:endocytosis"/>
    <property type="evidence" value="ECO:0007669"/>
    <property type="project" value="UniProtKB-KW"/>
</dbReference>
<dbReference type="GO" id="GO:0005737">
    <property type="term" value="C:cytoplasm"/>
    <property type="evidence" value="ECO:0007669"/>
    <property type="project" value="UniProtKB-SubCell"/>
</dbReference>
<dbReference type="PROSITE" id="PS51070">
    <property type="entry name" value="SHD"/>
    <property type="match status" value="1"/>
</dbReference>
<dbReference type="OMA" id="ASHILMC"/>
<evidence type="ECO:0000256" key="1">
    <source>
        <dbReference type="ARBA" id="ARBA00004496"/>
    </source>
</evidence>
<feature type="domain" description="SHD" evidence="6">
    <location>
        <begin position="823"/>
        <end position="956"/>
    </location>
</feature>
<dbReference type="FunFam" id="2.60.40.1170:FF:000022">
    <property type="entry name" value="AP-1 complex subunit mu"/>
    <property type="match status" value="1"/>
</dbReference>
<dbReference type="OrthoDB" id="10063141at2759"/>
<feature type="compositionally biased region" description="Polar residues" evidence="5">
    <location>
        <begin position="254"/>
        <end position="280"/>
    </location>
</feature>
<feature type="compositionally biased region" description="Basic and acidic residues" evidence="5">
    <location>
        <begin position="148"/>
        <end position="160"/>
    </location>
</feature>
<gene>
    <name evidence="9" type="primary">LOC110983179</name>
</gene>
<feature type="compositionally biased region" description="Polar residues" evidence="5">
    <location>
        <begin position="290"/>
        <end position="305"/>
    </location>
</feature>
<organism evidence="8 9">
    <name type="scientific">Acanthaster planci</name>
    <name type="common">Crown-of-thorns starfish</name>
    <dbReference type="NCBI Taxonomy" id="133434"/>
    <lineage>
        <taxon>Eukaryota</taxon>
        <taxon>Metazoa</taxon>
        <taxon>Echinodermata</taxon>
        <taxon>Eleutherozoa</taxon>
        <taxon>Asterozoa</taxon>
        <taxon>Asteroidea</taxon>
        <taxon>Valvatacea</taxon>
        <taxon>Valvatida</taxon>
        <taxon>Acanthasteridae</taxon>
        <taxon>Acanthaster</taxon>
    </lineage>
</organism>
<keyword evidence="8" id="KW-1185">Reference proteome</keyword>
<dbReference type="SUPFAM" id="SSF49447">
    <property type="entry name" value="Second domain of Mu2 adaptin subunit (ap50) of ap2 adaptor"/>
    <property type="match status" value="1"/>
</dbReference>
<feature type="region of interest" description="Disordered" evidence="5">
    <location>
        <begin position="550"/>
        <end position="620"/>
    </location>
</feature>
<name>A0A8B7YX59_ACAPL</name>
<proteinExistence type="inferred from homology"/>
<dbReference type="InterPro" id="IPR012320">
    <property type="entry name" value="SHD_dom"/>
</dbReference>
<keyword evidence="4" id="KW-0254">Endocytosis</keyword>
<dbReference type="InterPro" id="IPR036168">
    <property type="entry name" value="AP2_Mu_C_sf"/>
</dbReference>
<feature type="compositionally biased region" description="Polar residues" evidence="5">
    <location>
        <begin position="508"/>
        <end position="522"/>
    </location>
</feature>
<feature type="region of interest" description="Disordered" evidence="5">
    <location>
        <begin position="187"/>
        <end position="225"/>
    </location>
</feature>
<feature type="region of interest" description="Disordered" evidence="5">
    <location>
        <begin position="503"/>
        <end position="524"/>
    </location>
</feature>
<feature type="compositionally biased region" description="Polar residues" evidence="5">
    <location>
        <begin position="632"/>
        <end position="651"/>
    </location>
</feature>
<evidence type="ECO:0000313" key="9">
    <source>
        <dbReference type="RefSeq" id="XP_022097913.1"/>
    </source>
</evidence>
<dbReference type="PROSITE" id="PS51072">
    <property type="entry name" value="MHD"/>
    <property type="match status" value="1"/>
</dbReference>
<feature type="region of interest" description="Disordered" evidence="5">
    <location>
        <begin position="449"/>
        <end position="479"/>
    </location>
</feature>
<evidence type="ECO:0000256" key="3">
    <source>
        <dbReference type="ARBA" id="ARBA00022490"/>
    </source>
</evidence>
<dbReference type="Proteomes" id="UP000694845">
    <property type="component" value="Unplaced"/>
</dbReference>
<keyword evidence="3" id="KW-0963">Cytoplasm</keyword>
<evidence type="ECO:0000256" key="5">
    <source>
        <dbReference type="SAM" id="MobiDB-lite"/>
    </source>
</evidence>
<feature type="region of interest" description="Disordered" evidence="5">
    <location>
        <begin position="148"/>
        <end position="167"/>
    </location>
</feature>
<feature type="compositionally biased region" description="Polar residues" evidence="5">
    <location>
        <begin position="452"/>
        <end position="462"/>
    </location>
</feature>
<feature type="region of interest" description="Disordered" evidence="5">
    <location>
        <begin position="632"/>
        <end position="655"/>
    </location>
</feature>
<dbReference type="Pfam" id="PF00928">
    <property type="entry name" value="Adap_comp_sub"/>
    <property type="match status" value="1"/>
</dbReference>
<protein>
    <submittedName>
        <fullName evidence="9">Stonin-2-like</fullName>
    </submittedName>
</protein>
<dbReference type="InterPro" id="IPR050431">
    <property type="entry name" value="Adaptor_comp_med_subunit"/>
</dbReference>
<dbReference type="KEGG" id="aplc:110983179"/>
<comment type="similarity">
    <text evidence="2">Belongs to the Stoned B family.</text>
</comment>
<dbReference type="InterPro" id="IPR028565">
    <property type="entry name" value="MHD"/>
</dbReference>
<feature type="domain" description="MHD" evidence="7">
    <location>
        <begin position="960"/>
        <end position="1262"/>
    </location>
</feature>
<feature type="compositionally biased region" description="Low complexity" evidence="5">
    <location>
        <begin position="550"/>
        <end position="580"/>
    </location>
</feature>
<accession>A0A8B7YX59</accession>
<dbReference type="GeneID" id="110983179"/>
<sequence>MYTQYSSPPNMANSNPTTGDIPLVLQATASDTHVSSVGLQAHTVEISSNQIQEDDLIPVCKDTRSGSSTTTSSVSSFLCEDSVGETDIINVNVASNEDQSVSVNNESALSFRDGGLAKESQCTSDDVQVVNQTAGHVKNGILASMVKNEEESMRVKEDSKSQTGDAQNALDNQQKYLEHLNESSSVRIKNGSGGIEACSSTTTPSGHEADRKERALPSNGQTAAAPCSPCIALDETEMPGAGISAEKNGEGVPVSSSGTSVDVINNGNLTPNIARNSAKNPSMDARNGAPASSQMTTPQHPSASSVGVAASKNWVSFEEDVPLSHAPSPEIRHDSDVKKEWVKFESSPQMSRHAVVPQLTGGSSVHSFEPACDDRQSDVTMSVLSSRGSLAESQDVSHEYLPLAPSPLGSAVSSPSPHLKSTSGMSSWVRFEDAGDVPQQRMQSPPLLVPLQASSPSTVQDTASSSASPLSSPGHVAGTQQISSQVAAGGKSLRQPLAGWVSFDEADSSTPSTPIRSPVTDTTSEKRLQLQQLQQSLALQQQQQIQARQQQHIQQQQQQSPPVFQQHYPQSPASSSSTPQHVVVLPPANPPAKPLSYPTDNQQSLPSAPSTSTPLPGNPFREEMLRQQNRAASPFNPFQSGPIQTPSTPGGTVSAMWGESPITPGTVNAMWEKFEESSTSIAAGSGSPGNPFKVHVTAGANLFNAQPQQVVLSGASGNIAPDQPQLSNSQPSAVALKEQGQTLQGKNVAEQSSVPFTLSSTPAQSTPVSTQQFQRYTKGSKQVTIRASGKRPKVTQSQPTDVIVDDAPFVDEFPKVKRDLSEGWSMMLRCPDKKRVAGSRYWKPVLVKLLEGNVIQLFDIDHSSEPFRELPLQCSYEFGDRKPQAYDTLGKIHTIKLMYVSYSEKRRYNTRAPYEKVMNANPLLKLGSTDYNTFRSFISTINEYLMRLSAFRDRGISYKQDAIGVVVSDDYRCRILCNGELEKQSISVDVTVLAFLSDMPECSIALNDVQVKGLEVVSRRDIIPNKTNHWIKLENVELHKCTNKNVFVESRMIEFQPLDGCRFCLMKYQTRPRQNTELPLHVKVTVSGEGAYLELRADLYLPGRPGRRDPSQFTCENVMVRIPIPDTWIKYFRRERRLGYHSVKSTHGKPDHIKQGSLNPRLLETSIGSAKYEHAYKSIVWRIEKLPERATVFSASHILMCRIHLESHREVPRTPQGDVEVEFTMPHTTASLTTVRSLSVASNKPSEKRIRYMAHYEYFVEMENNVVLQMLDGDEGPSHCSLQ</sequence>
<dbReference type="RefSeq" id="XP_022097913.1">
    <property type="nucleotide sequence ID" value="XM_022242221.1"/>
</dbReference>
<evidence type="ECO:0000256" key="2">
    <source>
        <dbReference type="ARBA" id="ARBA00005579"/>
    </source>
</evidence>
<feature type="compositionally biased region" description="Low complexity" evidence="5">
    <location>
        <begin position="604"/>
        <end position="615"/>
    </location>
</feature>
<comment type="subcellular location">
    <subcellularLocation>
        <location evidence="1">Cytoplasm</location>
    </subcellularLocation>
</comment>